<dbReference type="PANTHER" id="PTHR43581:SF2">
    <property type="entry name" value="EXCINUCLEASE ATPASE SUBUNIT"/>
    <property type="match status" value="1"/>
</dbReference>
<dbReference type="InterPro" id="IPR051396">
    <property type="entry name" value="Bact_Antivir_Def_Nuclease"/>
</dbReference>
<evidence type="ECO:0000313" key="3">
    <source>
        <dbReference type="Proteomes" id="UP000288127"/>
    </source>
</evidence>
<dbReference type="CDD" id="cd00267">
    <property type="entry name" value="ABC_ATPase"/>
    <property type="match status" value="1"/>
</dbReference>
<evidence type="ECO:0000313" key="2">
    <source>
        <dbReference type="EMBL" id="RUO57897.1"/>
    </source>
</evidence>
<dbReference type="RefSeq" id="WP_126760500.1">
    <property type="nucleotide sequence ID" value="NZ_PIPZ01000008.1"/>
</dbReference>
<keyword evidence="3" id="KW-1185">Reference proteome</keyword>
<dbReference type="AlphaFoldDB" id="A0A432YAD0"/>
<dbReference type="PANTHER" id="PTHR43581">
    <property type="entry name" value="ATP/GTP PHOSPHATASE"/>
    <property type="match status" value="1"/>
</dbReference>
<proteinExistence type="predicted"/>
<dbReference type="Gene3D" id="3.40.50.300">
    <property type="entry name" value="P-loop containing nucleotide triphosphate hydrolases"/>
    <property type="match status" value="1"/>
</dbReference>
<protein>
    <recommendedName>
        <fullName evidence="1">Endonuclease GajA/Old nuclease/RecF-like AAA domain-containing protein</fullName>
    </recommendedName>
</protein>
<dbReference type="InterPro" id="IPR041685">
    <property type="entry name" value="AAA_GajA/Old/RecF-like"/>
</dbReference>
<name>A0A432YAD0_9GAMM</name>
<sequence length="432" mass="49206">MKLVLKNIGMLKSAEITLNQLTVIAGENDNGKSTVGKVVFCIIKAINRYKEDLQESKDYKIDDKLRELFFILRRGSSNFTDDVESAFRRLRQRTYELLEELSLSSVFESDANELKALAGLKGTYELEFDELCGDISRIAVSPEDEKKSIESALNKVFASEFDSTVLYSGAKSGSIRLFENKIKLLDIKVHHGNKFTLEGDIEPIQLKDATFIESPLILNNHDLLIRSQSGLNLRRGNIARLGVPYTTLHTKDLFDKLREPGLGALFLSEKEIEFRDKLERIISGKVDYDNSAKDFIYRRAGADLSIKNTASGIKVFGILQLLVINDFMSKNTILIFDEPENHLHPKWQLKLADALVQFAKHGVYILVSSHSPYMIEALKRYADCKGLNNENCFYLAENNVIEDQERLEDIFRILAEPFEVFRSMDAEKLKDE</sequence>
<feature type="domain" description="Endonuclease GajA/Old nuclease/RecF-like AAA" evidence="1">
    <location>
        <begin position="2"/>
        <end position="375"/>
    </location>
</feature>
<dbReference type="Pfam" id="PF13175">
    <property type="entry name" value="AAA_15"/>
    <property type="match status" value="1"/>
</dbReference>
<accession>A0A432YAD0</accession>
<reference evidence="3" key="1">
    <citation type="journal article" date="2018" name="Front. Microbiol.">
        <title>Genome-Based Analysis Reveals the Taxonomy and Diversity of the Family Idiomarinaceae.</title>
        <authorList>
            <person name="Liu Y."/>
            <person name="Lai Q."/>
            <person name="Shao Z."/>
        </authorList>
    </citation>
    <scope>NUCLEOTIDE SEQUENCE [LARGE SCALE GENOMIC DNA]</scope>
    <source>
        <strain evidence="3">PIM1</strain>
    </source>
</reference>
<dbReference type="Proteomes" id="UP000288127">
    <property type="component" value="Unassembled WGS sequence"/>
</dbReference>
<dbReference type="EMBL" id="PIPZ01000008">
    <property type="protein sequence ID" value="RUO57897.1"/>
    <property type="molecule type" value="Genomic_DNA"/>
</dbReference>
<gene>
    <name evidence="2" type="ORF">CWI76_11590</name>
</gene>
<evidence type="ECO:0000259" key="1">
    <source>
        <dbReference type="Pfam" id="PF13175"/>
    </source>
</evidence>
<dbReference type="SUPFAM" id="SSF52540">
    <property type="entry name" value="P-loop containing nucleoside triphosphate hydrolases"/>
    <property type="match status" value="1"/>
</dbReference>
<organism evidence="2 3">
    <name type="scientific">Pseudidiomarina marina</name>
    <dbReference type="NCBI Taxonomy" id="502366"/>
    <lineage>
        <taxon>Bacteria</taxon>
        <taxon>Pseudomonadati</taxon>
        <taxon>Pseudomonadota</taxon>
        <taxon>Gammaproteobacteria</taxon>
        <taxon>Alteromonadales</taxon>
        <taxon>Idiomarinaceae</taxon>
        <taxon>Pseudidiomarina</taxon>
    </lineage>
</organism>
<comment type="caution">
    <text evidence="2">The sequence shown here is derived from an EMBL/GenBank/DDBJ whole genome shotgun (WGS) entry which is preliminary data.</text>
</comment>
<dbReference type="InterPro" id="IPR027417">
    <property type="entry name" value="P-loop_NTPase"/>
</dbReference>
<dbReference type="OrthoDB" id="9815944at2"/>